<dbReference type="PROSITE" id="PS50880">
    <property type="entry name" value="TOPRIM"/>
    <property type="match status" value="1"/>
</dbReference>
<dbReference type="Pfam" id="PF01751">
    <property type="entry name" value="Toprim"/>
    <property type="match status" value="1"/>
</dbReference>
<dbReference type="InterPro" id="IPR006171">
    <property type="entry name" value="TOPRIM_dom"/>
</dbReference>
<dbReference type="SUPFAM" id="SSF110455">
    <property type="entry name" value="Toprim domain"/>
    <property type="match status" value="1"/>
</dbReference>
<evidence type="ECO:0000259" key="1">
    <source>
        <dbReference type="PROSITE" id="PS50880"/>
    </source>
</evidence>
<evidence type="ECO:0000313" key="2">
    <source>
        <dbReference type="EMBL" id="SDN51056.1"/>
    </source>
</evidence>
<dbReference type="STRING" id="258515.SAMN05192585_12121"/>
<keyword evidence="3" id="KW-1185">Reference proteome</keyword>
<dbReference type="SMART" id="SM00493">
    <property type="entry name" value="TOPRIM"/>
    <property type="match status" value="1"/>
</dbReference>
<protein>
    <submittedName>
        <fullName evidence="2">Ribonuclease M5</fullName>
    </submittedName>
</protein>
<gene>
    <name evidence="2" type="ORF">SAMN05192585_12121</name>
</gene>
<evidence type="ECO:0000313" key="3">
    <source>
        <dbReference type="Proteomes" id="UP000199182"/>
    </source>
</evidence>
<dbReference type="PANTHER" id="PTHR39156">
    <property type="entry name" value="RIBONUCLEASE M5"/>
    <property type="match status" value="1"/>
</dbReference>
<dbReference type="GO" id="GO:0043822">
    <property type="term" value="F:ribonuclease M5 activity"/>
    <property type="evidence" value="ECO:0007669"/>
    <property type="project" value="TreeGrafter"/>
</dbReference>
<organism evidence="2 3">
    <name type="scientific">Acetanaerobacterium elongatum</name>
    <dbReference type="NCBI Taxonomy" id="258515"/>
    <lineage>
        <taxon>Bacteria</taxon>
        <taxon>Bacillati</taxon>
        <taxon>Bacillota</taxon>
        <taxon>Clostridia</taxon>
        <taxon>Eubacteriales</taxon>
        <taxon>Oscillospiraceae</taxon>
        <taxon>Acetanaerobacterium</taxon>
    </lineage>
</organism>
<reference evidence="2 3" key="1">
    <citation type="submission" date="2016-10" db="EMBL/GenBank/DDBJ databases">
        <authorList>
            <person name="de Groot N.N."/>
        </authorList>
    </citation>
    <scope>NUCLEOTIDE SEQUENCE [LARGE SCALE GENOMIC DNA]</scope>
    <source>
        <strain evidence="2 3">CGMCC 1.5012</strain>
    </source>
</reference>
<dbReference type="Proteomes" id="UP000199182">
    <property type="component" value="Unassembled WGS sequence"/>
</dbReference>
<dbReference type="PANTHER" id="PTHR39156:SF2">
    <property type="entry name" value="DNA PRIMASE (BACTERIAL TYPE) AND SMALL PRIMASE-LIKE PROTEINS"/>
    <property type="match status" value="1"/>
</dbReference>
<dbReference type="Gene3D" id="3.40.1360.10">
    <property type="match status" value="1"/>
</dbReference>
<dbReference type="EMBL" id="FNID01000021">
    <property type="protein sequence ID" value="SDN51056.1"/>
    <property type="molecule type" value="Genomic_DNA"/>
</dbReference>
<name>A0A1H0BZT2_9FIRM</name>
<dbReference type="AlphaFoldDB" id="A0A1H0BZT2"/>
<accession>A0A1H0BZT2</accession>
<dbReference type="RefSeq" id="WP_092640851.1">
    <property type="nucleotide sequence ID" value="NZ_FNID01000021.1"/>
</dbReference>
<proteinExistence type="predicted"/>
<dbReference type="Pfam" id="PF13331">
    <property type="entry name" value="DUF4093"/>
    <property type="match status" value="1"/>
</dbReference>
<sequence length="201" mass="22015">MITIKQAVIVEGKYDKIKLSSIIDAVIIETGGFSIFKNEEQLEMIRALAETTGILVLTDSDRAGFQIRSFIKGAVQKGTVLHAYIPDILGKEKRKALPSKEGKLGVEGVSKQAILEALKKAGVTAAESERHREYITKADLFADGLTGAPNSAELRRRLLKSLNLPERLSTNAMLDVINAAVPLQRYREAVAALTRQKEGQE</sequence>
<dbReference type="GO" id="GO:0006364">
    <property type="term" value="P:rRNA processing"/>
    <property type="evidence" value="ECO:0007669"/>
    <property type="project" value="TreeGrafter"/>
</dbReference>
<feature type="domain" description="Toprim" evidence="1">
    <location>
        <begin position="5"/>
        <end position="86"/>
    </location>
</feature>
<dbReference type="OrthoDB" id="9791329at2"/>
<dbReference type="InterPro" id="IPR025156">
    <property type="entry name" value="RNase_M5_C"/>
</dbReference>